<dbReference type="PANTHER" id="PTHR31363">
    <property type="entry name" value="TRAF3-INTERACTING PROTEIN 1"/>
    <property type="match status" value="1"/>
</dbReference>
<feature type="compositionally biased region" description="Polar residues" evidence="1">
    <location>
        <begin position="1"/>
        <end position="14"/>
    </location>
</feature>
<dbReference type="GO" id="GO:0070507">
    <property type="term" value="P:regulation of microtubule cytoskeleton organization"/>
    <property type="evidence" value="ECO:0007669"/>
    <property type="project" value="TreeGrafter"/>
</dbReference>
<gene>
    <name evidence="3" type="ORF">RUM43_007567</name>
</gene>
<evidence type="ECO:0000313" key="4">
    <source>
        <dbReference type="Proteomes" id="UP001372834"/>
    </source>
</evidence>
<dbReference type="GO" id="GO:0005930">
    <property type="term" value="C:axoneme"/>
    <property type="evidence" value="ECO:0007669"/>
    <property type="project" value="TreeGrafter"/>
</dbReference>
<dbReference type="InterPro" id="IPR041476">
    <property type="entry name" value="TRAF3IP1_C"/>
</dbReference>
<comment type="caution">
    <text evidence="3">The sequence shown here is derived from an EMBL/GenBank/DDBJ whole genome shotgun (WGS) entry which is preliminary data.</text>
</comment>
<feature type="compositionally biased region" description="Polar residues" evidence="1">
    <location>
        <begin position="173"/>
        <end position="188"/>
    </location>
</feature>
<dbReference type="AlphaFoldDB" id="A0AAN8P5W8"/>
<feature type="compositionally biased region" description="Basic and acidic residues" evidence="1">
    <location>
        <begin position="75"/>
        <end position="119"/>
    </location>
</feature>
<sequence>MTESKNSKSVISKTKSTRNHSKEVKQEQSDKKETPKAIFENGVHEKNGVAENKNTNENVKNRITRNSQQTKKKKESNTKQEDKKGIEKKTKEKPLVYENEHEEMNVKHKEHDASKDKVSFIEGGDSAALSKIDDIKVNGMKDQSDQNVMESQLLQEIPTRKPTGKHKHREPSVFSSTSERKLNANSEIENLEAQNKDNESKPEKINFCNKYEEGPQEQDQTPSLSGQPNYIKKDPNIVREKTGLMSRPRTGIRPTTARPASARPAAPRIKERGDVISAEESTMPTPIKINVIVDRDLHNETEDDNLISLETENDILLDEISTAPLPVVSQPNGHGHLVEQILEVKRELEDDRRLPSSEEKNNEKGNIEWESRRNAETEIREIEKLRSLIQLLTRSTNPLGKLLDFFQEDVDSMQRELEVWKNKNSSLCIQIAHEKSITEQFVEPLKIHLKEIQQSIDEQSDQISHVKANIIKNNQKIRKLLFGV</sequence>
<feature type="region of interest" description="Disordered" evidence="1">
    <location>
        <begin position="349"/>
        <end position="373"/>
    </location>
</feature>
<dbReference type="GO" id="GO:0060271">
    <property type="term" value="P:cilium assembly"/>
    <property type="evidence" value="ECO:0007669"/>
    <property type="project" value="TreeGrafter"/>
</dbReference>
<name>A0AAN8P5W8_POLSC</name>
<dbReference type="Pfam" id="PF17749">
    <property type="entry name" value="MIP-T3_C"/>
    <property type="match status" value="1"/>
</dbReference>
<evidence type="ECO:0000313" key="3">
    <source>
        <dbReference type="EMBL" id="KAK6639295.1"/>
    </source>
</evidence>
<feature type="region of interest" description="Disordered" evidence="1">
    <location>
        <begin position="1"/>
        <end position="232"/>
    </location>
</feature>
<protein>
    <recommendedName>
        <fullName evidence="2">TRAF3-interacting protein 1 C-terminal domain-containing protein</fullName>
    </recommendedName>
</protein>
<feature type="compositionally biased region" description="Low complexity" evidence="1">
    <location>
        <begin position="253"/>
        <end position="267"/>
    </location>
</feature>
<feature type="compositionally biased region" description="Basic and acidic residues" evidence="1">
    <location>
        <begin position="194"/>
        <end position="204"/>
    </location>
</feature>
<dbReference type="GO" id="GO:0042073">
    <property type="term" value="P:intraciliary transport"/>
    <property type="evidence" value="ECO:0007669"/>
    <property type="project" value="TreeGrafter"/>
</dbReference>
<dbReference type="InterPro" id="IPR018799">
    <property type="entry name" value="TRAF3IP1"/>
</dbReference>
<dbReference type="Proteomes" id="UP001372834">
    <property type="component" value="Unassembled WGS sequence"/>
</dbReference>
<evidence type="ECO:0000256" key="1">
    <source>
        <dbReference type="SAM" id="MobiDB-lite"/>
    </source>
</evidence>
<feature type="region of interest" description="Disordered" evidence="1">
    <location>
        <begin position="247"/>
        <end position="267"/>
    </location>
</feature>
<feature type="compositionally biased region" description="Polar residues" evidence="1">
    <location>
        <begin position="145"/>
        <end position="154"/>
    </location>
</feature>
<evidence type="ECO:0000259" key="2">
    <source>
        <dbReference type="Pfam" id="PF17749"/>
    </source>
</evidence>
<accession>A0AAN8P5W8</accession>
<reference evidence="3 4" key="1">
    <citation type="submission" date="2023-10" db="EMBL/GenBank/DDBJ databases">
        <title>Genomes of two closely related lineages of the louse Polyplax serrata with different host specificities.</title>
        <authorList>
            <person name="Martinu J."/>
            <person name="Tarabai H."/>
            <person name="Stefka J."/>
            <person name="Hypsa V."/>
        </authorList>
    </citation>
    <scope>NUCLEOTIDE SEQUENCE [LARGE SCALE GENOMIC DNA]</scope>
    <source>
        <strain evidence="3">HR10_N</strain>
    </source>
</reference>
<dbReference type="EMBL" id="JAWJWE010000003">
    <property type="protein sequence ID" value="KAK6639295.1"/>
    <property type="molecule type" value="Genomic_DNA"/>
</dbReference>
<dbReference type="GO" id="GO:0008017">
    <property type="term" value="F:microtubule binding"/>
    <property type="evidence" value="ECO:0007669"/>
    <property type="project" value="InterPro"/>
</dbReference>
<feature type="compositionally biased region" description="Polar residues" evidence="1">
    <location>
        <begin position="217"/>
        <end position="228"/>
    </location>
</feature>
<dbReference type="PANTHER" id="PTHR31363:SF0">
    <property type="entry name" value="TRAF3-INTERACTING PROTEIN 1"/>
    <property type="match status" value="1"/>
</dbReference>
<dbReference type="GO" id="GO:0030992">
    <property type="term" value="C:intraciliary transport particle B"/>
    <property type="evidence" value="ECO:0007669"/>
    <property type="project" value="TreeGrafter"/>
</dbReference>
<feature type="domain" description="TRAF3-interacting protein 1 C-terminal" evidence="2">
    <location>
        <begin position="332"/>
        <end position="481"/>
    </location>
</feature>
<proteinExistence type="predicted"/>
<dbReference type="GO" id="GO:0036064">
    <property type="term" value="C:ciliary basal body"/>
    <property type="evidence" value="ECO:0007669"/>
    <property type="project" value="TreeGrafter"/>
</dbReference>
<organism evidence="3 4">
    <name type="scientific">Polyplax serrata</name>
    <name type="common">Common mouse louse</name>
    <dbReference type="NCBI Taxonomy" id="468196"/>
    <lineage>
        <taxon>Eukaryota</taxon>
        <taxon>Metazoa</taxon>
        <taxon>Ecdysozoa</taxon>
        <taxon>Arthropoda</taxon>
        <taxon>Hexapoda</taxon>
        <taxon>Insecta</taxon>
        <taxon>Pterygota</taxon>
        <taxon>Neoptera</taxon>
        <taxon>Paraneoptera</taxon>
        <taxon>Psocodea</taxon>
        <taxon>Troctomorpha</taxon>
        <taxon>Phthiraptera</taxon>
        <taxon>Anoplura</taxon>
        <taxon>Polyplacidae</taxon>
        <taxon>Polyplax</taxon>
    </lineage>
</organism>
<feature type="compositionally biased region" description="Basic and acidic residues" evidence="1">
    <location>
        <begin position="20"/>
        <end position="35"/>
    </location>
</feature>